<gene>
    <name evidence="2" type="ORF">BC777_0280</name>
</gene>
<organism evidence="2 3">
    <name type="scientific">Yoonia maricola</name>
    <dbReference type="NCBI Taxonomy" id="420999"/>
    <lineage>
        <taxon>Bacteria</taxon>
        <taxon>Pseudomonadati</taxon>
        <taxon>Pseudomonadota</taxon>
        <taxon>Alphaproteobacteria</taxon>
        <taxon>Rhodobacterales</taxon>
        <taxon>Paracoccaceae</taxon>
        <taxon>Yoonia</taxon>
    </lineage>
</organism>
<dbReference type="AlphaFoldDB" id="A0A2M8WKJ0"/>
<dbReference type="RefSeq" id="WP_168769039.1">
    <property type="nucleotide sequence ID" value="NZ_PGTY01000001.1"/>
</dbReference>
<feature type="domain" description="Glycosyltransferase 2-like" evidence="1">
    <location>
        <begin position="19"/>
        <end position="143"/>
    </location>
</feature>
<sequence>MLRLKTEVKVTALDKPTISVIMANYNAAEHIAAALKSVLAQSLSQIEVLLSDDASTDASIAIAHQIAAQDPRLKVIEGDSNAGPATARNRALDLATGDWVAVVDSDDIIHPQRLERMLEAARACGTDAIADDLTYLVDNTVENGSTLLGAACPTTPQEVTAKTFVADTDYAPKMGYLKPIIKRDALHGLRYREDIRIGEDHDFYVRFLLNGGRMHLLPQSYYLYRRNVHSLSHRLHPNDIKAMIRVQDDLLISYSDLPKDIRAAFLARRVALHRPLAFETLVQQIKSRRLGSAITNILHHPALLGQLAGVAKDRLVRRIKPATTQPPKTSTDPSQWTLQDWAELSASRVS</sequence>
<comment type="caution">
    <text evidence="2">The sequence shown here is derived from an EMBL/GenBank/DDBJ whole genome shotgun (WGS) entry which is preliminary data.</text>
</comment>
<evidence type="ECO:0000313" key="3">
    <source>
        <dbReference type="Proteomes" id="UP000228531"/>
    </source>
</evidence>
<name>A0A2M8WKJ0_9RHOB</name>
<dbReference type="Proteomes" id="UP000228531">
    <property type="component" value="Unassembled WGS sequence"/>
</dbReference>
<proteinExistence type="predicted"/>
<dbReference type="CDD" id="cd00761">
    <property type="entry name" value="Glyco_tranf_GTA_type"/>
    <property type="match status" value="1"/>
</dbReference>
<dbReference type="SUPFAM" id="SSF53448">
    <property type="entry name" value="Nucleotide-diphospho-sugar transferases"/>
    <property type="match status" value="1"/>
</dbReference>
<reference evidence="2 3" key="1">
    <citation type="submission" date="2017-11" db="EMBL/GenBank/DDBJ databases">
        <title>Genomic Encyclopedia of Archaeal and Bacterial Type Strains, Phase II (KMG-II): From Individual Species to Whole Genera.</title>
        <authorList>
            <person name="Goeker M."/>
        </authorList>
    </citation>
    <scope>NUCLEOTIDE SEQUENCE [LARGE SCALE GENOMIC DNA]</scope>
    <source>
        <strain evidence="2 3">DSM 29128</strain>
    </source>
</reference>
<dbReference type="EMBL" id="PGTY01000001">
    <property type="protein sequence ID" value="PJI91452.1"/>
    <property type="molecule type" value="Genomic_DNA"/>
</dbReference>
<dbReference type="InterPro" id="IPR029044">
    <property type="entry name" value="Nucleotide-diphossugar_trans"/>
</dbReference>
<dbReference type="PANTHER" id="PTHR43685">
    <property type="entry name" value="GLYCOSYLTRANSFERASE"/>
    <property type="match status" value="1"/>
</dbReference>
<dbReference type="Pfam" id="PF00535">
    <property type="entry name" value="Glycos_transf_2"/>
    <property type="match status" value="1"/>
</dbReference>
<protein>
    <submittedName>
        <fullName evidence="2">Succinoglycan biosynthesis protein ExoO</fullName>
    </submittedName>
</protein>
<dbReference type="Gene3D" id="3.90.550.10">
    <property type="entry name" value="Spore Coat Polysaccharide Biosynthesis Protein SpsA, Chain A"/>
    <property type="match status" value="1"/>
</dbReference>
<dbReference type="InterPro" id="IPR050834">
    <property type="entry name" value="Glycosyltransf_2"/>
</dbReference>
<accession>A0A2M8WKJ0</accession>
<evidence type="ECO:0000313" key="2">
    <source>
        <dbReference type="EMBL" id="PJI91452.1"/>
    </source>
</evidence>
<dbReference type="PANTHER" id="PTHR43685:SF2">
    <property type="entry name" value="GLYCOSYLTRANSFERASE 2-LIKE DOMAIN-CONTAINING PROTEIN"/>
    <property type="match status" value="1"/>
</dbReference>
<dbReference type="InterPro" id="IPR001173">
    <property type="entry name" value="Glyco_trans_2-like"/>
</dbReference>
<evidence type="ECO:0000259" key="1">
    <source>
        <dbReference type="Pfam" id="PF00535"/>
    </source>
</evidence>
<keyword evidence="3" id="KW-1185">Reference proteome</keyword>